<sequence length="219" mass="22771" precursor="true">MNTNRKLICIGASVCVFAVASLFAGNEARADLILFENTVQHGGLFANGTAAIDTFAGDTVIKFTPVGNYRSGGLEFYGGKALVIPAGETLLKVSAYSTDSGNMNGFTINMSTGSFNLGTDSWTLDGNPGAINAFSGGAWHELEFDLSTVAGFVSGTSILNGLVTFKTNTSQNPVYFRNISLATAAAVPEASSIAMAALGGAGVIFQMRRRKKAKTTSVV</sequence>
<evidence type="ECO:0000256" key="1">
    <source>
        <dbReference type="SAM" id="Phobius"/>
    </source>
</evidence>
<dbReference type="EMBL" id="SJPW01000007">
    <property type="protein sequence ID" value="TWU47472.1"/>
    <property type="molecule type" value="Genomic_DNA"/>
</dbReference>
<gene>
    <name evidence="4" type="ORF">Poly51_52720</name>
</gene>
<reference evidence="4 5" key="1">
    <citation type="submission" date="2019-02" db="EMBL/GenBank/DDBJ databases">
        <title>Deep-cultivation of Planctomycetes and their phenomic and genomic characterization uncovers novel biology.</title>
        <authorList>
            <person name="Wiegand S."/>
            <person name="Jogler M."/>
            <person name="Boedeker C."/>
            <person name="Pinto D."/>
            <person name="Vollmers J."/>
            <person name="Rivas-Marin E."/>
            <person name="Kohn T."/>
            <person name="Peeters S.H."/>
            <person name="Heuer A."/>
            <person name="Rast P."/>
            <person name="Oberbeckmann S."/>
            <person name="Bunk B."/>
            <person name="Jeske O."/>
            <person name="Meyerdierks A."/>
            <person name="Storesund J.E."/>
            <person name="Kallscheuer N."/>
            <person name="Luecker S."/>
            <person name="Lage O.M."/>
            <person name="Pohl T."/>
            <person name="Merkel B.J."/>
            <person name="Hornburger P."/>
            <person name="Mueller R.-W."/>
            <person name="Bruemmer F."/>
            <person name="Labrenz M."/>
            <person name="Spormann A.M."/>
            <person name="Op Den Camp H."/>
            <person name="Overmann J."/>
            <person name="Amann R."/>
            <person name="Jetten M.S.M."/>
            <person name="Mascher T."/>
            <person name="Medema M.H."/>
            <person name="Devos D.P."/>
            <person name="Kaster A.-K."/>
            <person name="Ovreas L."/>
            <person name="Rohde M."/>
            <person name="Galperin M.Y."/>
            <person name="Jogler C."/>
        </authorList>
    </citation>
    <scope>NUCLEOTIDE SEQUENCE [LARGE SCALE GENOMIC DNA]</scope>
    <source>
        <strain evidence="4 5">Poly51</strain>
    </source>
</reference>
<dbReference type="AlphaFoldDB" id="A0A5C6EEM1"/>
<evidence type="ECO:0000313" key="4">
    <source>
        <dbReference type="EMBL" id="TWU47472.1"/>
    </source>
</evidence>
<protein>
    <recommendedName>
        <fullName evidence="3">Ice-binding protein C-terminal domain-containing protein</fullName>
    </recommendedName>
</protein>
<evidence type="ECO:0000259" key="3">
    <source>
        <dbReference type="Pfam" id="PF07589"/>
    </source>
</evidence>
<keyword evidence="5" id="KW-1185">Reference proteome</keyword>
<dbReference type="InterPro" id="IPR013424">
    <property type="entry name" value="Ice-binding_C"/>
</dbReference>
<dbReference type="Pfam" id="PF07589">
    <property type="entry name" value="PEP-CTERM"/>
    <property type="match status" value="1"/>
</dbReference>
<evidence type="ECO:0000313" key="5">
    <source>
        <dbReference type="Proteomes" id="UP000318288"/>
    </source>
</evidence>
<feature type="domain" description="Ice-binding protein C-terminal" evidence="3">
    <location>
        <begin position="186"/>
        <end position="210"/>
    </location>
</feature>
<dbReference type="RefSeq" id="WP_146461286.1">
    <property type="nucleotide sequence ID" value="NZ_SJPW01000007.1"/>
</dbReference>
<organism evidence="4 5">
    <name type="scientific">Rubripirellula tenax</name>
    <dbReference type="NCBI Taxonomy" id="2528015"/>
    <lineage>
        <taxon>Bacteria</taxon>
        <taxon>Pseudomonadati</taxon>
        <taxon>Planctomycetota</taxon>
        <taxon>Planctomycetia</taxon>
        <taxon>Pirellulales</taxon>
        <taxon>Pirellulaceae</taxon>
        <taxon>Rubripirellula</taxon>
    </lineage>
</organism>
<keyword evidence="2" id="KW-0732">Signal</keyword>
<name>A0A5C6EEM1_9BACT</name>
<feature type="transmembrane region" description="Helical" evidence="1">
    <location>
        <begin position="179"/>
        <end position="205"/>
    </location>
</feature>
<dbReference type="OrthoDB" id="9831031at2"/>
<evidence type="ECO:0000256" key="2">
    <source>
        <dbReference type="SAM" id="SignalP"/>
    </source>
</evidence>
<accession>A0A5C6EEM1</accession>
<feature type="signal peptide" evidence="2">
    <location>
        <begin position="1"/>
        <end position="24"/>
    </location>
</feature>
<feature type="chain" id="PRO_5022758641" description="Ice-binding protein C-terminal domain-containing protein" evidence="2">
    <location>
        <begin position="25"/>
        <end position="219"/>
    </location>
</feature>
<keyword evidence="1" id="KW-1133">Transmembrane helix</keyword>
<keyword evidence="1" id="KW-0812">Transmembrane</keyword>
<dbReference type="Proteomes" id="UP000318288">
    <property type="component" value="Unassembled WGS sequence"/>
</dbReference>
<comment type="caution">
    <text evidence="4">The sequence shown here is derived from an EMBL/GenBank/DDBJ whole genome shotgun (WGS) entry which is preliminary data.</text>
</comment>
<keyword evidence="1" id="KW-0472">Membrane</keyword>
<proteinExistence type="predicted"/>